<protein>
    <recommendedName>
        <fullName evidence="18">CFEM domain-containing protein</fullName>
    </recommendedName>
</protein>
<feature type="chain" id="PRO_5040836295" description="CFEM domain-containing protein" evidence="17">
    <location>
        <begin position="19"/>
        <end position="179"/>
    </location>
</feature>
<dbReference type="Pfam" id="PF05730">
    <property type="entry name" value="CFEM"/>
    <property type="match status" value="1"/>
</dbReference>
<proteinExistence type="inferred from homology"/>
<feature type="binding site" description="axial binding residue" evidence="15">
    <location>
        <position position="45"/>
    </location>
    <ligand>
        <name>heme</name>
        <dbReference type="ChEBI" id="CHEBI:30413"/>
    </ligand>
    <ligandPart>
        <name>Fe</name>
        <dbReference type="ChEBI" id="CHEBI:18248"/>
    </ligandPart>
</feature>
<keyword evidence="10 15" id="KW-0408">Iron</keyword>
<dbReference type="GO" id="GO:0046872">
    <property type="term" value="F:metal ion binding"/>
    <property type="evidence" value="ECO:0007669"/>
    <property type="project" value="UniProtKB-UniRule"/>
</dbReference>
<evidence type="ECO:0000256" key="1">
    <source>
        <dbReference type="ARBA" id="ARBA00004609"/>
    </source>
</evidence>
<feature type="domain" description="CFEM" evidence="18">
    <location>
        <begin position="1"/>
        <end position="113"/>
    </location>
</feature>
<evidence type="ECO:0000256" key="14">
    <source>
        <dbReference type="ARBA" id="ARBA00023288"/>
    </source>
</evidence>
<feature type="signal peptide" evidence="17">
    <location>
        <begin position="1"/>
        <end position="18"/>
    </location>
</feature>
<gene>
    <name evidence="19" type="ORF">PDIGIT_LOCUS626</name>
</gene>
<dbReference type="AlphaFoldDB" id="A0A9W4XDD2"/>
<evidence type="ECO:0000256" key="11">
    <source>
        <dbReference type="ARBA" id="ARBA00023136"/>
    </source>
</evidence>
<sequence>MKTFAVAALVSLAGVATAQLDNIPTCALSCFLGPLSSDGCSELTDFKCHCEKFDTLVSGVTPCVQKACEASDQEKVISGVVDTCKAAGVSVTPPTLSSSAPSSSAAPSSAMESMTSMTSSAMGSITTSASLLPTSVGNSTGPAPTGGATTPPPTFPGAASGFVPGVGAIGAAVLAFFAL</sequence>
<feature type="region of interest" description="Disordered" evidence="16">
    <location>
        <begin position="133"/>
        <end position="153"/>
    </location>
</feature>
<dbReference type="GO" id="GO:0098552">
    <property type="term" value="C:side of membrane"/>
    <property type="evidence" value="ECO:0007669"/>
    <property type="project" value="UniProtKB-KW"/>
</dbReference>
<evidence type="ECO:0000256" key="3">
    <source>
        <dbReference type="ARBA" id="ARBA00010031"/>
    </source>
</evidence>
<keyword evidence="14" id="KW-0449">Lipoprotein</keyword>
<comment type="similarity">
    <text evidence="3">Belongs to the RBT5 family.</text>
</comment>
<keyword evidence="13" id="KW-0325">Glycoprotein</keyword>
<keyword evidence="5" id="KW-0964">Secreted</keyword>
<evidence type="ECO:0000259" key="18">
    <source>
        <dbReference type="PROSITE" id="PS52012"/>
    </source>
</evidence>
<dbReference type="EMBL" id="CAOQHR010000001">
    <property type="protein sequence ID" value="CAI6242044.1"/>
    <property type="molecule type" value="Genomic_DNA"/>
</dbReference>
<evidence type="ECO:0000313" key="19">
    <source>
        <dbReference type="EMBL" id="CAI6242044.1"/>
    </source>
</evidence>
<evidence type="ECO:0000256" key="16">
    <source>
        <dbReference type="SAM" id="MobiDB-lite"/>
    </source>
</evidence>
<evidence type="ECO:0000256" key="5">
    <source>
        <dbReference type="ARBA" id="ARBA00022525"/>
    </source>
</evidence>
<evidence type="ECO:0000313" key="20">
    <source>
        <dbReference type="Proteomes" id="UP001152607"/>
    </source>
</evidence>
<keyword evidence="7" id="KW-0336">GPI-anchor</keyword>
<keyword evidence="8 15" id="KW-0479">Metal-binding</keyword>
<evidence type="ECO:0000256" key="17">
    <source>
        <dbReference type="SAM" id="SignalP"/>
    </source>
</evidence>
<evidence type="ECO:0000256" key="4">
    <source>
        <dbReference type="ARBA" id="ARBA00022475"/>
    </source>
</evidence>
<keyword evidence="12" id="KW-1015">Disulfide bond</keyword>
<organism evidence="19 20">
    <name type="scientific">Periconia digitata</name>
    <dbReference type="NCBI Taxonomy" id="1303443"/>
    <lineage>
        <taxon>Eukaryota</taxon>
        <taxon>Fungi</taxon>
        <taxon>Dikarya</taxon>
        <taxon>Ascomycota</taxon>
        <taxon>Pezizomycotina</taxon>
        <taxon>Dothideomycetes</taxon>
        <taxon>Pleosporomycetidae</taxon>
        <taxon>Pleosporales</taxon>
        <taxon>Massarineae</taxon>
        <taxon>Periconiaceae</taxon>
        <taxon>Periconia</taxon>
    </lineage>
</organism>
<reference evidence="19" key="1">
    <citation type="submission" date="2023-01" db="EMBL/GenBank/DDBJ databases">
        <authorList>
            <person name="Van Ghelder C."/>
            <person name="Rancurel C."/>
        </authorList>
    </citation>
    <scope>NUCLEOTIDE SEQUENCE</scope>
    <source>
        <strain evidence="19">CNCM I-4278</strain>
    </source>
</reference>
<evidence type="ECO:0000256" key="6">
    <source>
        <dbReference type="ARBA" id="ARBA00022617"/>
    </source>
</evidence>
<keyword evidence="4" id="KW-1003">Cell membrane</keyword>
<comment type="caution">
    <text evidence="15">Lacks conserved residue(s) required for the propagation of feature annotation.</text>
</comment>
<evidence type="ECO:0000256" key="12">
    <source>
        <dbReference type="ARBA" id="ARBA00023157"/>
    </source>
</evidence>
<keyword evidence="6 15" id="KW-0349">Heme</keyword>
<evidence type="ECO:0000256" key="8">
    <source>
        <dbReference type="ARBA" id="ARBA00022723"/>
    </source>
</evidence>
<dbReference type="GO" id="GO:0005886">
    <property type="term" value="C:plasma membrane"/>
    <property type="evidence" value="ECO:0007669"/>
    <property type="project" value="UniProtKB-SubCell"/>
</dbReference>
<keyword evidence="20" id="KW-1185">Reference proteome</keyword>
<keyword evidence="11" id="KW-0472">Membrane</keyword>
<dbReference type="PANTHER" id="PTHR37928:SF2">
    <property type="entry name" value="GPI ANCHORED CFEM DOMAIN PROTEIN (AFU_ORTHOLOGUE AFUA_6G10580)"/>
    <property type="match status" value="1"/>
</dbReference>
<keyword evidence="9 17" id="KW-0732">Signal</keyword>
<dbReference type="InterPro" id="IPR051735">
    <property type="entry name" value="CFEM_domain"/>
</dbReference>
<evidence type="ECO:0000256" key="9">
    <source>
        <dbReference type="ARBA" id="ARBA00022729"/>
    </source>
</evidence>
<evidence type="ECO:0000256" key="7">
    <source>
        <dbReference type="ARBA" id="ARBA00022622"/>
    </source>
</evidence>
<dbReference type="OrthoDB" id="3767534at2759"/>
<evidence type="ECO:0000256" key="10">
    <source>
        <dbReference type="ARBA" id="ARBA00023004"/>
    </source>
</evidence>
<feature type="compositionally biased region" description="Low complexity" evidence="16">
    <location>
        <begin position="139"/>
        <end position="149"/>
    </location>
</feature>
<name>A0A9W4XDD2_9PLEO</name>
<comment type="subcellular location">
    <subcellularLocation>
        <location evidence="1">Cell membrane</location>
        <topology evidence="1">Lipid-anchor</topology>
        <topology evidence="1">GPI-anchor</topology>
    </subcellularLocation>
    <subcellularLocation>
        <location evidence="2">Secreted</location>
    </subcellularLocation>
</comment>
<evidence type="ECO:0000256" key="15">
    <source>
        <dbReference type="PROSITE-ProRule" id="PRU01356"/>
    </source>
</evidence>
<feature type="region of interest" description="Disordered" evidence="16">
    <location>
        <begin position="91"/>
        <end position="117"/>
    </location>
</feature>
<dbReference type="Proteomes" id="UP001152607">
    <property type="component" value="Unassembled WGS sequence"/>
</dbReference>
<accession>A0A9W4XDD2</accession>
<dbReference type="GO" id="GO:0005576">
    <property type="term" value="C:extracellular region"/>
    <property type="evidence" value="ECO:0007669"/>
    <property type="project" value="UniProtKB-SubCell"/>
</dbReference>
<evidence type="ECO:0000256" key="2">
    <source>
        <dbReference type="ARBA" id="ARBA00004613"/>
    </source>
</evidence>
<dbReference type="SMART" id="SM00747">
    <property type="entry name" value="CFEM"/>
    <property type="match status" value="1"/>
</dbReference>
<dbReference type="InterPro" id="IPR008427">
    <property type="entry name" value="Extracellular_membr_CFEM_dom"/>
</dbReference>
<comment type="caution">
    <text evidence="19">The sequence shown here is derived from an EMBL/GenBank/DDBJ whole genome shotgun (WGS) entry which is preliminary data.</text>
</comment>
<dbReference type="PANTHER" id="PTHR37928">
    <property type="entry name" value="CFEM DOMAIN PROTEIN (AFU_ORTHOLOGUE AFUA_6G14090)"/>
    <property type="match status" value="1"/>
</dbReference>
<evidence type="ECO:0000256" key="13">
    <source>
        <dbReference type="ARBA" id="ARBA00023180"/>
    </source>
</evidence>
<dbReference type="PROSITE" id="PS52012">
    <property type="entry name" value="CFEM"/>
    <property type="match status" value="1"/>
</dbReference>